<dbReference type="RefSeq" id="WP_132768201.1">
    <property type="nucleotide sequence ID" value="NZ_SMAB01000006.1"/>
</dbReference>
<name>A0A4V2USY1_9BACI</name>
<sequence length="114" mass="13142">MNEEILNQILTELKEVKRSMATKDELEAIRQSMATKGELEAIRQSMATKDELKGMATKDDFNAVKLAVLELSEKVNTIMENMVTKTDLKYIETKIIEHDKELFKFKDFVSLLTK</sequence>
<proteinExistence type="predicted"/>
<dbReference type="Proteomes" id="UP000295788">
    <property type="component" value="Unassembled WGS sequence"/>
</dbReference>
<evidence type="ECO:0000313" key="2">
    <source>
        <dbReference type="Proteomes" id="UP000295788"/>
    </source>
</evidence>
<gene>
    <name evidence="1" type="ORF">EDD72_106130</name>
</gene>
<reference evidence="1 2" key="1">
    <citation type="submission" date="2019-03" db="EMBL/GenBank/DDBJ databases">
        <title>Genomic Encyclopedia of Type Strains, Phase IV (KMG-IV): sequencing the most valuable type-strain genomes for metagenomic binning, comparative biology and taxonomic classification.</title>
        <authorList>
            <person name="Goeker M."/>
        </authorList>
    </citation>
    <scope>NUCLEOTIDE SEQUENCE [LARGE SCALE GENOMIC DNA]</scope>
    <source>
        <strain evidence="1 2">DSM 23802</strain>
    </source>
</reference>
<dbReference type="AlphaFoldDB" id="A0A4V2USY1"/>
<accession>A0A4V2USY1</accession>
<protein>
    <submittedName>
        <fullName evidence="1">Uncharacterized protein</fullName>
    </submittedName>
</protein>
<organism evidence="1 2">
    <name type="scientific">Tepidibacillus fermentans</name>
    <dbReference type="NCBI Taxonomy" id="1281767"/>
    <lineage>
        <taxon>Bacteria</taxon>
        <taxon>Bacillati</taxon>
        <taxon>Bacillota</taxon>
        <taxon>Bacilli</taxon>
        <taxon>Bacillales</taxon>
        <taxon>Bacillaceae</taxon>
        <taxon>Tepidibacillus</taxon>
    </lineage>
</organism>
<keyword evidence="2" id="KW-1185">Reference proteome</keyword>
<dbReference type="OrthoDB" id="2969515at2"/>
<dbReference type="EMBL" id="SMAB01000006">
    <property type="protein sequence ID" value="TCS83201.1"/>
    <property type="molecule type" value="Genomic_DNA"/>
</dbReference>
<evidence type="ECO:0000313" key="1">
    <source>
        <dbReference type="EMBL" id="TCS83201.1"/>
    </source>
</evidence>
<comment type="caution">
    <text evidence="1">The sequence shown here is derived from an EMBL/GenBank/DDBJ whole genome shotgun (WGS) entry which is preliminary data.</text>
</comment>